<dbReference type="Proteomes" id="UP000596661">
    <property type="component" value="Chromosome 8"/>
</dbReference>
<dbReference type="PANTHER" id="PTHR33116">
    <property type="entry name" value="REVERSE TRANSCRIPTASE ZINC-BINDING DOMAIN-CONTAINING PROTEIN-RELATED-RELATED"/>
    <property type="match status" value="1"/>
</dbReference>
<proteinExistence type="predicted"/>
<name>A0A803QCU0_CANSA</name>
<dbReference type="Gramene" id="evm.model.08.929">
    <property type="protein sequence ID" value="cds.evm.model.08.929"/>
    <property type="gene ID" value="evm.TU.08.929"/>
</dbReference>
<organism evidence="1 2">
    <name type="scientific">Cannabis sativa</name>
    <name type="common">Hemp</name>
    <name type="synonym">Marijuana</name>
    <dbReference type="NCBI Taxonomy" id="3483"/>
    <lineage>
        <taxon>Eukaryota</taxon>
        <taxon>Viridiplantae</taxon>
        <taxon>Streptophyta</taxon>
        <taxon>Embryophyta</taxon>
        <taxon>Tracheophyta</taxon>
        <taxon>Spermatophyta</taxon>
        <taxon>Magnoliopsida</taxon>
        <taxon>eudicotyledons</taxon>
        <taxon>Gunneridae</taxon>
        <taxon>Pentapetalae</taxon>
        <taxon>rosids</taxon>
        <taxon>fabids</taxon>
        <taxon>Rosales</taxon>
        <taxon>Cannabaceae</taxon>
        <taxon>Cannabis</taxon>
    </lineage>
</organism>
<sequence>MYSMSSFLLPKIVCDDLDKEMRRFWWVGNETKERFLALVNVDSLCKPWDRGELGFRRSFDFNMALLSKLGWLLASGKETLWTKVFRGRYMFNRSFWDVVLPRNCSFVDKEIFASREFLRNNWGILIRNGASIDAWHAP</sequence>
<dbReference type="EnsemblPlants" id="evm.model.08.929">
    <property type="protein sequence ID" value="cds.evm.model.08.929"/>
    <property type="gene ID" value="evm.TU.08.929"/>
</dbReference>
<reference evidence="1" key="1">
    <citation type="submission" date="2018-11" db="EMBL/GenBank/DDBJ databases">
        <authorList>
            <person name="Grassa J C."/>
        </authorList>
    </citation>
    <scope>NUCLEOTIDE SEQUENCE [LARGE SCALE GENOMIC DNA]</scope>
</reference>
<reference evidence="1" key="2">
    <citation type="submission" date="2021-03" db="UniProtKB">
        <authorList>
            <consortium name="EnsemblPlants"/>
        </authorList>
    </citation>
    <scope>IDENTIFICATION</scope>
</reference>
<evidence type="ECO:0000313" key="1">
    <source>
        <dbReference type="EnsemblPlants" id="cds.evm.model.08.929"/>
    </source>
</evidence>
<protein>
    <submittedName>
        <fullName evidence="1">Uncharacterized protein</fullName>
    </submittedName>
</protein>
<dbReference type="EMBL" id="UZAU01000694">
    <property type="status" value="NOT_ANNOTATED_CDS"/>
    <property type="molecule type" value="Genomic_DNA"/>
</dbReference>
<evidence type="ECO:0000313" key="2">
    <source>
        <dbReference type="Proteomes" id="UP000596661"/>
    </source>
</evidence>
<dbReference type="AlphaFoldDB" id="A0A803QCU0"/>
<keyword evidence="2" id="KW-1185">Reference proteome</keyword>
<accession>A0A803QCU0</accession>
<dbReference type="PANTHER" id="PTHR33116:SF86">
    <property type="entry name" value="REVERSE TRANSCRIPTASE DOMAIN-CONTAINING PROTEIN"/>
    <property type="match status" value="1"/>
</dbReference>